<evidence type="ECO:0000256" key="3">
    <source>
        <dbReference type="ARBA" id="ARBA00022452"/>
    </source>
</evidence>
<evidence type="ECO:0000256" key="4">
    <source>
        <dbReference type="ARBA" id="ARBA00022692"/>
    </source>
</evidence>
<dbReference type="Pfam" id="PF13715">
    <property type="entry name" value="CarbopepD_reg_2"/>
    <property type="match status" value="1"/>
</dbReference>
<keyword evidence="10" id="KW-0675">Receptor</keyword>
<evidence type="ECO:0000313" key="10">
    <source>
        <dbReference type="EMBL" id="MCJ2381906.1"/>
    </source>
</evidence>
<dbReference type="PROSITE" id="PS52016">
    <property type="entry name" value="TONB_DEPENDENT_REC_3"/>
    <property type="match status" value="1"/>
</dbReference>
<dbReference type="InterPro" id="IPR008969">
    <property type="entry name" value="CarboxyPept-like_regulatory"/>
</dbReference>
<accession>A0ABT0C4G8</accession>
<feature type="domain" description="Secretin/TonB short N-terminal" evidence="9">
    <location>
        <begin position="61"/>
        <end position="112"/>
    </location>
</feature>
<evidence type="ECO:0000256" key="5">
    <source>
        <dbReference type="ARBA" id="ARBA00023136"/>
    </source>
</evidence>
<organism evidence="10 11">
    <name type="scientific">Parabacteroides faecalis</name>
    <dbReference type="NCBI Taxonomy" id="2924040"/>
    <lineage>
        <taxon>Bacteria</taxon>
        <taxon>Pseudomonadati</taxon>
        <taxon>Bacteroidota</taxon>
        <taxon>Bacteroidia</taxon>
        <taxon>Bacteroidales</taxon>
        <taxon>Tannerellaceae</taxon>
        <taxon>Parabacteroides</taxon>
    </lineage>
</organism>
<dbReference type="Gene3D" id="2.40.170.20">
    <property type="entry name" value="TonB-dependent receptor, beta-barrel domain"/>
    <property type="match status" value="1"/>
</dbReference>
<dbReference type="Gene3D" id="2.60.40.1120">
    <property type="entry name" value="Carboxypeptidase-like, regulatory domain"/>
    <property type="match status" value="1"/>
</dbReference>
<dbReference type="NCBIfam" id="TIGR04056">
    <property type="entry name" value="OMP_RagA_SusC"/>
    <property type="match status" value="1"/>
</dbReference>
<dbReference type="Gene3D" id="2.170.130.10">
    <property type="entry name" value="TonB-dependent receptor, plug domain"/>
    <property type="match status" value="1"/>
</dbReference>
<keyword evidence="4 7" id="KW-0812">Transmembrane</keyword>
<dbReference type="InterPro" id="IPR012910">
    <property type="entry name" value="Plug_dom"/>
</dbReference>
<evidence type="ECO:0000256" key="2">
    <source>
        <dbReference type="ARBA" id="ARBA00022448"/>
    </source>
</evidence>
<dbReference type="InterPro" id="IPR023997">
    <property type="entry name" value="TonB-dep_OMP_SusC/RagA_CS"/>
</dbReference>
<dbReference type="Proteomes" id="UP001165444">
    <property type="component" value="Unassembled WGS sequence"/>
</dbReference>
<keyword evidence="2 7" id="KW-0813">Transport</keyword>
<evidence type="ECO:0000259" key="9">
    <source>
        <dbReference type="SMART" id="SM00965"/>
    </source>
</evidence>
<evidence type="ECO:0000313" key="11">
    <source>
        <dbReference type="Proteomes" id="UP001165444"/>
    </source>
</evidence>
<dbReference type="InterPro" id="IPR023996">
    <property type="entry name" value="TonB-dep_OMP_SusC/RagA"/>
</dbReference>
<proteinExistence type="inferred from homology"/>
<sequence>MNIYLKPKIFRALKLSTLCLILGVEAGFATESYSQKTTFTISVQDQSVKEVFDYIEQHSEFIIFYLDETIDVNRKVSVNLKDQRVESILEQLFKNTDVMYTINDRQILLSKRKEMTEVAPVVAVVQQKKNTVTGVVLDPTGMPVIGANIMVKGTTSGTITDMDGKFSLDVDKDATLVISYIGFASQEIKVGNQTKLSISLKEDSEALDELVVVGYGTQKKASVVGSVQTVKPKELKVPSSSLSNSFAGRIAGVVAVQRSGEPGADGANFWIRGVSTFAGPTSPLIFIDGVEASTGDLNALSPEVIENFSVLKDATATALYGARGANGVMLVTTRNGRENERATINVRVQNSFTAPTQVVELADGVDYMNAYNFALLTRTPDATPRFSQEKIEGTKKGLNPYVFPNVDWYDYLFRDFTTTQSANLNVSGGMKKVTYFLSASLNNDNGMLKSDPLNKFDNNINQFRVSFQGNIGAQLTNTTKVTLRINSQILNYAGTSIGTSELYNSIFWAPPTLFMPFIPARNGEDHTLFGNVEGGPMSIGGVNGYNNPYARMVSGYSDRDESTVITSFDIDQDLKFITPGLRIKGQISYKNWSTTNVVRSFTPYYYTVDSYEQNENGDYDYTYRALTKGQTALSTSTSNGGDRYLNIQASLDYARTFNEVHDVGAMIVYLQREYNVNNPGDYYATLSTRNQGFAGRVTYGYDNRYLVEANFGYNGSENFQDGHRFGFFPSVALGYNISNEKFFKPLTDVVTNLKIRGSLGLVGNSFTDPRFPYLTFVNLSGKGYTFGSNWQTSMSGALITKYGADGAKWEKGVKTNVGFDLNLFNSLNITADYFQEKRSDIFMQRRMIPAETGITGGLSPYANLGKVKNRGVDFSIDYSKSINKDLTVSAKANFTYAANKLLERDEPIYPENEKYRTEIGKPLNCYTGLVAIGYFKDEEDIANSPEQTFSSYSVGDIKYADLNGDNKIDGNDRKIIGKPTVPEIVYGFGGSIQYKNWDFSVFFQGVANTSIMMENIHPFDSNQSTLFQFIADDYWTPENPNASYPRMMVNTSTHNNYQTSTFWLKNGAFLRLKSAEIGYSYKWMRLFISGENLLTFSPFNYWDPELGSGNGMKYPNLRVGTIGLQMNF</sequence>
<feature type="signal peptide" evidence="8">
    <location>
        <begin position="1"/>
        <end position="29"/>
    </location>
</feature>
<dbReference type="SMART" id="SM00965">
    <property type="entry name" value="STN"/>
    <property type="match status" value="1"/>
</dbReference>
<dbReference type="Pfam" id="PF07660">
    <property type="entry name" value="STN"/>
    <property type="match status" value="1"/>
</dbReference>
<keyword evidence="5 7" id="KW-0472">Membrane</keyword>
<dbReference type="Pfam" id="PF07715">
    <property type="entry name" value="Plug"/>
    <property type="match status" value="1"/>
</dbReference>
<dbReference type="RefSeq" id="WP_243326328.1">
    <property type="nucleotide sequence ID" value="NZ_JAKZMM010000047.1"/>
</dbReference>
<evidence type="ECO:0000256" key="6">
    <source>
        <dbReference type="ARBA" id="ARBA00023237"/>
    </source>
</evidence>
<feature type="chain" id="PRO_5045248017" evidence="8">
    <location>
        <begin position="30"/>
        <end position="1128"/>
    </location>
</feature>
<evidence type="ECO:0000256" key="1">
    <source>
        <dbReference type="ARBA" id="ARBA00004571"/>
    </source>
</evidence>
<comment type="similarity">
    <text evidence="7">Belongs to the TonB-dependent receptor family.</text>
</comment>
<comment type="caution">
    <text evidence="10">The sequence shown here is derived from an EMBL/GenBank/DDBJ whole genome shotgun (WGS) entry which is preliminary data.</text>
</comment>
<keyword evidence="3 7" id="KW-1134">Transmembrane beta strand</keyword>
<dbReference type="InterPro" id="IPR039426">
    <property type="entry name" value="TonB-dep_rcpt-like"/>
</dbReference>
<dbReference type="InterPro" id="IPR037066">
    <property type="entry name" value="Plug_dom_sf"/>
</dbReference>
<name>A0ABT0C4G8_9BACT</name>
<protein>
    <submittedName>
        <fullName evidence="10">TonB-dependent receptor</fullName>
    </submittedName>
</protein>
<keyword evidence="8" id="KW-0732">Signal</keyword>
<keyword evidence="11" id="KW-1185">Reference proteome</keyword>
<dbReference type="SUPFAM" id="SSF49464">
    <property type="entry name" value="Carboxypeptidase regulatory domain-like"/>
    <property type="match status" value="1"/>
</dbReference>
<evidence type="ECO:0000256" key="7">
    <source>
        <dbReference type="PROSITE-ProRule" id="PRU01360"/>
    </source>
</evidence>
<keyword evidence="6 7" id="KW-0998">Cell outer membrane</keyword>
<dbReference type="InterPro" id="IPR036942">
    <property type="entry name" value="Beta-barrel_TonB_sf"/>
</dbReference>
<comment type="subcellular location">
    <subcellularLocation>
        <location evidence="1 7">Cell outer membrane</location>
        <topology evidence="1 7">Multi-pass membrane protein</topology>
    </subcellularLocation>
</comment>
<gene>
    <name evidence="10" type="ORF">MUN53_15045</name>
</gene>
<dbReference type="NCBIfam" id="TIGR04057">
    <property type="entry name" value="SusC_RagA_signa"/>
    <property type="match status" value="1"/>
</dbReference>
<evidence type="ECO:0000256" key="8">
    <source>
        <dbReference type="SAM" id="SignalP"/>
    </source>
</evidence>
<dbReference type="SUPFAM" id="SSF56935">
    <property type="entry name" value="Porins"/>
    <property type="match status" value="1"/>
</dbReference>
<reference evidence="10 11" key="1">
    <citation type="submission" date="2022-03" db="EMBL/GenBank/DDBJ databases">
        <title>Parabacteroides sp. nov. isolated from swine feces.</title>
        <authorList>
            <person name="Bak J.E."/>
        </authorList>
    </citation>
    <scope>NUCLEOTIDE SEQUENCE [LARGE SCALE GENOMIC DNA]</scope>
    <source>
        <strain evidence="10 11">AGMB00274</strain>
    </source>
</reference>
<dbReference type="InterPro" id="IPR011662">
    <property type="entry name" value="Secretin/TonB_short_N"/>
</dbReference>
<dbReference type="EMBL" id="JAKZMM010000047">
    <property type="protein sequence ID" value="MCJ2381906.1"/>
    <property type="molecule type" value="Genomic_DNA"/>
</dbReference>